<protein>
    <recommendedName>
        <fullName evidence="1">Exonuclease domain-containing protein</fullName>
    </recommendedName>
</protein>
<dbReference type="SMART" id="SM00479">
    <property type="entry name" value="EXOIII"/>
    <property type="match status" value="1"/>
</dbReference>
<sequence length="245" mass="27754">MVVADSNCWHLQSYRHATWNSQKELLSKFRCPTISPMNNVASRTIYIDIESAGRARRAPIIELAAIAVESGSYRELDSIDMKLEFAMKEADPRFLGVNKFSPTVWEKYALPERDAAAKLAAFLRRHATTERTSPKTGKPYLVAQLAGFNSNRFDIPRLEQLFQRHKLFFPACRRSLCVMQKTQWFFEDNQALQPGPDNFSLAALADYFRLATQPDHTALSDVRATVELARLLAEFHRISATAAAA</sequence>
<dbReference type="InterPro" id="IPR012337">
    <property type="entry name" value="RNaseH-like_sf"/>
</dbReference>
<dbReference type="KEGG" id="bgok:Pr1d_32160"/>
<evidence type="ECO:0000259" key="1">
    <source>
        <dbReference type="SMART" id="SM00479"/>
    </source>
</evidence>
<name>A0A5B9QDN4_9BACT</name>
<gene>
    <name evidence="2" type="ORF">Pr1d_32160</name>
</gene>
<keyword evidence="3" id="KW-1185">Reference proteome</keyword>
<evidence type="ECO:0000313" key="2">
    <source>
        <dbReference type="EMBL" id="QEG35909.1"/>
    </source>
</evidence>
<dbReference type="GO" id="GO:0003676">
    <property type="term" value="F:nucleic acid binding"/>
    <property type="evidence" value="ECO:0007669"/>
    <property type="project" value="InterPro"/>
</dbReference>
<reference evidence="2 3" key="1">
    <citation type="submission" date="2019-08" db="EMBL/GenBank/DDBJ databases">
        <title>Deep-cultivation of Planctomycetes and their phenomic and genomic characterization uncovers novel biology.</title>
        <authorList>
            <person name="Wiegand S."/>
            <person name="Jogler M."/>
            <person name="Boedeker C."/>
            <person name="Pinto D."/>
            <person name="Vollmers J."/>
            <person name="Rivas-Marin E."/>
            <person name="Kohn T."/>
            <person name="Peeters S.H."/>
            <person name="Heuer A."/>
            <person name="Rast P."/>
            <person name="Oberbeckmann S."/>
            <person name="Bunk B."/>
            <person name="Jeske O."/>
            <person name="Meyerdierks A."/>
            <person name="Storesund J.E."/>
            <person name="Kallscheuer N."/>
            <person name="Luecker S."/>
            <person name="Lage O.M."/>
            <person name="Pohl T."/>
            <person name="Merkel B.J."/>
            <person name="Hornburger P."/>
            <person name="Mueller R.-W."/>
            <person name="Bruemmer F."/>
            <person name="Labrenz M."/>
            <person name="Spormann A.M."/>
            <person name="Op den Camp H."/>
            <person name="Overmann J."/>
            <person name="Amann R."/>
            <person name="Jetten M.S.M."/>
            <person name="Mascher T."/>
            <person name="Medema M.H."/>
            <person name="Devos D.P."/>
            <person name="Kaster A.-K."/>
            <person name="Ovreas L."/>
            <person name="Rohde M."/>
            <person name="Galperin M.Y."/>
            <person name="Jogler C."/>
        </authorList>
    </citation>
    <scope>NUCLEOTIDE SEQUENCE [LARGE SCALE GENOMIC DNA]</scope>
    <source>
        <strain evidence="2 3">Pr1d</strain>
    </source>
</reference>
<dbReference type="EMBL" id="CP042913">
    <property type="protein sequence ID" value="QEG35909.1"/>
    <property type="molecule type" value="Genomic_DNA"/>
</dbReference>
<proteinExistence type="predicted"/>
<accession>A0A5B9QDN4</accession>
<dbReference type="InterPro" id="IPR036397">
    <property type="entry name" value="RNaseH_sf"/>
</dbReference>
<dbReference type="AlphaFoldDB" id="A0A5B9QDN4"/>
<dbReference type="GO" id="GO:0004527">
    <property type="term" value="F:exonuclease activity"/>
    <property type="evidence" value="ECO:0007669"/>
    <property type="project" value="UniProtKB-ARBA"/>
</dbReference>
<dbReference type="OrthoDB" id="279243at2"/>
<dbReference type="GO" id="GO:0006259">
    <property type="term" value="P:DNA metabolic process"/>
    <property type="evidence" value="ECO:0007669"/>
    <property type="project" value="UniProtKB-ARBA"/>
</dbReference>
<dbReference type="InterPro" id="IPR013520">
    <property type="entry name" value="Ribonucl_H"/>
</dbReference>
<dbReference type="SUPFAM" id="SSF53098">
    <property type="entry name" value="Ribonuclease H-like"/>
    <property type="match status" value="1"/>
</dbReference>
<evidence type="ECO:0000313" key="3">
    <source>
        <dbReference type="Proteomes" id="UP000323917"/>
    </source>
</evidence>
<organism evidence="2 3">
    <name type="scientific">Bythopirellula goksoeyrii</name>
    <dbReference type="NCBI Taxonomy" id="1400387"/>
    <lineage>
        <taxon>Bacteria</taxon>
        <taxon>Pseudomonadati</taxon>
        <taxon>Planctomycetota</taxon>
        <taxon>Planctomycetia</taxon>
        <taxon>Pirellulales</taxon>
        <taxon>Lacipirellulaceae</taxon>
        <taxon>Bythopirellula</taxon>
    </lineage>
</organism>
<dbReference type="Proteomes" id="UP000323917">
    <property type="component" value="Chromosome"/>
</dbReference>
<dbReference type="Gene3D" id="3.30.420.10">
    <property type="entry name" value="Ribonuclease H-like superfamily/Ribonuclease H"/>
    <property type="match status" value="1"/>
</dbReference>
<feature type="domain" description="Exonuclease" evidence="1">
    <location>
        <begin position="43"/>
        <end position="238"/>
    </location>
</feature>